<comment type="caution">
    <text evidence="2">The sequence shown here is derived from an EMBL/GenBank/DDBJ whole genome shotgun (WGS) entry which is preliminary data.</text>
</comment>
<evidence type="ECO:0000313" key="2">
    <source>
        <dbReference type="EMBL" id="KAK7683536.1"/>
    </source>
</evidence>
<gene>
    <name evidence="2" type="ORF">QCA50_013371</name>
</gene>
<evidence type="ECO:0008006" key="4">
    <source>
        <dbReference type="Google" id="ProtNLM"/>
    </source>
</evidence>
<sequence>MPQAGTSTRNKPNKGSSIPTRQQPKRTCTGKTRGSVDTDPSSLNPPERTRTDSKATTKQAEMNAGRPKRNIPPKRIPPKDASSSKRQPGSTRSRRKRPAPQKDIGDDESRPEDTKPTKRRRLDQSVTKTSLPTPEHKSPPWHLLPLELLQVIYDCLWDIPTTWRSFRDIKTLQSCALTCSRWRDGARPYIFRSITLKSPEILDKFSQQIHATPEITQWVRKLRLEGEVLPPPPDEPQVVDIEFYHGIDHWLYAFPAVLGVHLPCLRTLEFFNFKQFSALPEDQEAFAQWIPKLTKLESVTTLNLIGGQMSANDLTVLVRALPSLTQIDLTAITLNLPNLGVLHEISTNFDSDNKPRSSAPEEAPGTVDKGTKYPIFYPPPMLQSLRIENPYSGDGPFDLTVLRGWFCAESAAGQLRSLELAGPLDSESLHNLIYALGECPNLSHIQVSGDVLSSPVDLSRLTNLTSIHLADWECRQEQDESINPVWRILDQLNAPKLRVVGIGLRIEKEEDIAMLAPMDQLFANAKFNKLEVVQIELITTAPRKIDWGKSYEEVMRQIPSTAARGIVMTDVIEMRIDHSTNAALLNSTGVP</sequence>
<dbReference type="Proteomes" id="UP001385951">
    <property type="component" value="Unassembled WGS sequence"/>
</dbReference>
<accession>A0AAW0G1M2</accession>
<evidence type="ECO:0000256" key="1">
    <source>
        <dbReference type="SAM" id="MobiDB-lite"/>
    </source>
</evidence>
<name>A0AAW0G1M2_9APHY</name>
<dbReference type="Gene3D" id="3.80.10.10">
    <property type="entry name" value="Ribonuclease Inhibitor"/>
    <property type="match status" value="1"/>
</dbReference>
<dbReference type="EMBL" id="JASBNA010000030">
    <property type="protein sequence ID" value="KAK7683536.1"/>
    <property type="molecule type" value="Genomic_DNA"/>
</dbReference>
<dbReference type="SUPFAM" id="SSF52047">
    <property type="entry name" value="RNI-like"/>
    <property type="match status" value="1"/>
</dbReference>
<feature type="compositionally biased region" description="Basic and acidic residues" evidence="1">
    <location>
        <begin position="103"/>
        <end position="116"/>
    </location>
</feature>
<proteinExistence type="predicted"/>
<feature type="region of interest" description="Disordered" evidence="1">
    <location>
        <begin position="1"/>
        <end position="137"/>
    </location>
</feature>
<organism evidence="2 3">
    <name type="scientific">Cerrena zonata</name>
    <dbReference type="NCBI Taxonomy" id="2478898"/>
    <lineage>
        <taxon>Eukaryota</taxon>
        <taxon>Fungi</taxon>
        <taxon>Dikarya</taxon>
        <taxon>Basidiomycota</taxon>
        <taxon>Agaricomycotina</taxon>
        <taxon>Agaricomycetes</taxon>
        <taxon>Polyporales</taxon>
        <taxon>Cerrenaceae</taxon>
        <taxon>Cerrena</taxon>
    </lineage>
</organism>
<evidence type="ECO:0000313" key="3">
    <source>
        <dbReference type="Proteomes" id="UP001385951"/>
    </source>
</evidence>
<feature type="compositionally biased region" description="Polar residues" evidence="1">
    <location>
        <begin position="1"/>
        <end position="32"/>
    </location>
</feature>
<protein>
    <recommendedName>
        <fullName evidence="4">F-box domain-containing protein</fullName>
    </recommendedName>
</protein>
<feature type="region of interest" description="Disordered" evidence="1">
    <location>
        <begin position="350"/>
        <end position="370"/>
    </location>
</feature>
<keyword evidence="3" id="KW-1185">Reference proteome</keyword>
<reference evidence="2 3" key="1">
    <citation type="submission" date="2022-09" db="EMBL/GenBank/DDBJ databases">
        <authorList>
            <person name="Palmer J.M."/>
        </authorList>
    </citation>
    <scope>NUCLEOTIDE SEQUENCE [LARGE SCALE GENOMIC DNA]</scope>
    <source>
        <strain evidence="2 3">DSM 7382</strain>
    </source>
</reference>
<dbReference type="AlphaFoldDB" id="A0AAW0G1M2"/>
<dbReference type="InterPro" id="IPR032675">
    <property type="entry name" value="LRR_dom_sf"/>
</dbReference>